<organism evidence="1 2">
    <name type="scientific">Senna tora</name>
    <dbReference type="NCBI Taxonomy" id="362788"/>
    <lineage>
        <taxon>Eukaryota</taxon>
        <taxon>Viridiplantae</taxon>
        <taxon>Streptophyta</taxon>
        <taxon>Embryophyta</taxon>
        <taxon>Tracheophyta</taxon>
        <taxon>Spermatophyta</taxon>
        <taxon>Magnoliopsida</taxon>
        <taxon>eudicotyledons</taxon>
        <taxon>Gunneridae</taxon>
        <taxon>Pentapetalae</taxon>
        <taxon>rosids</taxon>
        <taxon>fabids</taxon>
        <taxon>Fabales</taxon>
        <taxon>Fabaceae</taxon>
        <taxon>Caesalpinioideae</taxon>
        <taxon>Cassia clade</taxon>
        <taxon>Senna</taxon>
    </lineage>
</organism>
<dbReference type="GO" id="GO:0072686">
    <property type="term" value="C:mitotic spindle"/>
    <property type="evidence" value="ECO:0007669"/>
    <property type="project" value="TreeGrafter"/>
</dbReference>
<dbReference type="GO" id="GO:0004197">
    <property type="term" value="F:cysteine-type endopeptidase activity"/>
    <property type="evidence" value="ECO:0007669"/>
    <property type="project" value="InterPro"/>
</dbReference>
<name>A0A834SEV6_9FABA</name>
<dbReference type="EMBL" id="JAAIUW010000013">
    <property type="protein sequence ID" value="KAF7802186.1"/>
    <property type="molecule type" value="Genomic_DNA"/>
</dbReference>
<protein>
    <submittedName>
        <fullName evidence="1">Separase isoform X1</fullName>
    </submittedName>
</protein>
<dbReference type="AlphaFoldDB" id="A0A834SEV6"/>
<gene>
    <name evidence="1" type="ORF">G2W53_041297</name>
</gene>
<dbReference type="GO" id="GO:0006508">
    <property type="term" value="P:proteolysis"/>
    <property type="evidence" value="ECO:0007669"/>
    <property type="project" value="InterPro"/>
</dbReference>
<dbReference type="InterPro" id="IPR005314">
    <property type="entry name" value="Peptidase_C50"/>
</dbReference>
<dbReference type="GO" id="GO:0005634">
    <property type="term" value="C:nucleus"/>
    <property type="evidence" value="ECO:0007669"/>
    <property type="project" value="InterPro"/>
</dbReference>
<dbReference type="OrthoDB" id="1088557at2759"/>
<sequence>MLNVAMAAFTLSIKTKLDIQKSAQLNKQIVAKEWIQIEGRNYLIACLYNIGVVLYRNKETKEASKVRSLCCKASWVNIKCHRGDQLGDEFVELVNDACTRSAFLLDILGQVDNHKIREKINDILKNWCAANDLFERLLAPIPIVKQWVKMECKRVKQVNETDGSLTLYCLLSSSTEISMRNIGIILKQELVEYEERSVVIQNFVTKCK</sequence>
<evidence type="ECO:0000313" key="1">
    <source>
        <dbReference type="EMBL" id="KAF7802186.1"/>
    </source>
</evidence>
<accession>A0A834SEV6</accession>
<reference evidence="1" key="1">
    <citation type="submission" date="2020-09" db="EMBL/GenBank/DDBJ databases">
        <title>Genome-Enabled Discovery of Anthraquinone Biosynthesis in Senna tora.</title>
        <authorList>
            <person name="Kang S.-H."/>
            <person name="Pandey R.P."/>
            <person name="Lee C.-M."/>
            <person name="Sim J.-S."/>
            <person name="Jeong J.-T."/>
            <person name="Choi B.-S."/>
            <person name="Jung M."/>
            <person name="Ginzburg D."/>
            <person name="Zhao K."/>
            <person name="Won S.Y."/>
            <person name="Oh T.-J."/>
            <person name="Yu Y."/>
            <person name="Kim N.-H."/>
            <person name="Lee O.R."/>
            <person name="Lee T.-H."/>
            <person name="Bashyal P."/>
            <person name="Kim T.-S."/>
            <person name="Lee W.-H."/>
            <person name="Kawkins C."/>
            <person name="Kim C.-K."/>
            <person name="Kim J.S."/>
            <person name="Ahn B.O."/>
            <person name="Rhee S.Y."/>
            <person name="Sohng J.K."/>
        </authorList>
    </citation>
    <scope>NUCLEOTIDE SEQUENCE</scope>
    <source>
        <tissue evidence="1">Leaf</tissue>
    </source>
</reference>
<dbReference type="PANTHER" id="PTHR12792:SF0">
    <property type="entry name" value="SEPARIN"/>
    <property type="match status" value="1"/>
</dbReference>
<comment type="caution">
    <text evidence="1">The sequence shown here is derived from an EMBL/GenBank/DDBJ whole genome shotgun (WGS) entry which is preliminary data.</text>
</comment>
<dbReference type="PANTHER" id="PTHR12792">
    <property type="entry name" value="EXTRA SPINDLE POLES 1-RELATED"/>
    <property type="match status" value="1"/>
</dbReference>
<dbReference type="Proteomes" id="UP000634136">
    <property type="component" value="Unassembled WGS sequence"/>
</dbReference>
<dbReference type="GO" id="GO:0051307">
    <property type="term" value="P:meiotic chromosome separation"/>
    <property type="evidence" value="ECO:0007669"/>
    <property type="project" value="TreeGrafter"/>
</dbReference>
<keyword evidence="2" id="KW-1185">Reference proteome</keyword>
<proteinExistence type="predicted"/>
<evidence type="ECO:0000313" key="2">
    <source>
        <dbReference type="Proteomes" id="UP000634136"/>
    </source>
</evidence>
<dbReference type="GO" id="GO:0005737">
    <property type="term" value="C:cytoplasm"/>
    <property type="evidence" value="ECO:0007669"/>
    <property type="project" value="TreeGrafter"/>
</dbReference>